<dbReference type="AlphaFoldDB" id="A0A1H4Y6U6"/>
<dbReference type="Proteomes" id="UP000183407">
    <property type="component" value="Unassembled WGS sequence"/>
</dbReference>
<gene>
    <name evidence="1" type="ORF">SAMN04490220_3604</name>
</gene>
<name>A0A1H4Y6U6_RHOJO</name>
<organism evidence="1 2">
    <name type="scientific">Rhodococcus jostii</name>
    <dbReference type="NCBI Taxonomy" id="132919"/>
    <lineage>
        <taxon>Bacteria</taxon>
        <taxon>Bacillati</taxon>
        <taxon>Actinomycetota</taxon>
        <taxon>Actinomycetes</taxon>
        <taxon>Mycobacteriales</taxon>
        <taxon>Nocardiaceae</taxon>
        <taxon>Rhodococcus</taxon>
    </lineage>
</organism>
<reference evidence="2" key="1">
    <citation type="submission" date="2016-10" db="EMBL/GenBank/DDBJ databases">
        <authorList>
            <person name="Varghese N."/>
        </authorList>
    </citation>
    <scope>NUCLEOTIDE SEQUENCE [LARGE SCALE GENOMIC DNA]</scope>
    <source>
        <strain evidence="2">DSM 44719</strain>
    </source>
</reference>
<evidence type="ECO:0000313" key="1">
    <source>
        <dbReference type="EMBL" id="SED13706.1"/>
    </source>
</evidence>
<proteinExistence type="predicted"/>
<dbReference type="EMBL" id="FNTL01000004">
    <property type="protein sequence ID" value="SED13706.1"/>
    <property type="molecule type" value="Genomic_DNA"/>
</dbReference>
<sequence length="30" mass="3118">MGSITNGWEAISQFTQLILAIAPALLTGSL</sequence>
<accession>A0A1H4Y6U6</accession>
<evidence type="ECO:0000313" key="2">
    <source>
        <dbReference type="Proteomes" id="UP000183407"/>
    </source>
</evidence>
<protein>
    <submittedName>
        <fullName evidence="1">Uncharacterized protein</fullName>
    </submittedName>
</protein>